<dbReference type="OrthoDB" id="8594924at2"/>
<dbReference type="RefSeq" id="WP_010101057.1">
    <property type="nucleotide sequence ID" value="NZ_CP013414.1"/>
</dbReference>
<dbReference type="Proteomes" id="UP000064029">
    <property type="component" value="Unassembled WGS sequence"/>
</dbReference>
<proteinExistence type="predicted"/>
<dbReference type="Pfam" id="PF11747">
    <property type="entry name" value="RebB"/>
    <property type="match status" value="1"/>
</dbReference>
<protein>
    <submittedName>
        <fullName evidence="2">Glycerol-3-phosphate dehydrogenase</fullName>
    </submittedName>
</protein>
<accession>A0A106JLF2</accession>
<dbReference type="AlphaFoldDB" id="A0A106JLF2"/>
<dbReference type="GeneID" id="60547609"/>
<evidence type="ECO:0000313" key="1">
    <source>
        <dbReference type="EMBL" id="AOK23472.1"/>
    </source>
</evidence>
<evidence type="ECO:0000313" key="3">
    <source>
        <dbReference type="EMBL" id="KVM26614.1"/>
    </source>
</evidence>
<reference evidence="4 5" key="1">
    <citation type="submission" date="2015-11" db="EMBL/GenBank/DDBJ databases">
        <title>Expanding the genomic diversity of Burkholderia species for the development of highly accurate diagnostics.</title>
        <authorList>
            <person name="Sahl J."/>
            <person name="Keim P."/>
            <person name="Wagner D."/>
        </authorList>
    </citation>
    <scope>NUCLEOTIDE SEQUENCE [LARGE SCALE GENOMIC DNA]</scope>
    <source>
        <strain evidence="2 5">MSMB2036</strain>
        <strain evidence="3 4">MSMB2058</strain>
    </source>
</reference>
<evidence type="ECO:0000313" key="6">
    <source>
        <dbReference type="Proteomes" id="UP000095100"/>
    </source>
</evidence>
<dbReference type="EMBL" id="LOXM01000295">
    <property type="protein sequence ID" value="KVG52292.1"/>
    <property type="molecule type" value="Genomic_DNA"/>
</dbReference>
<dbReference type="Proteomes" id="UP000095100">
    <property type="component" value="Chromosome 1"/>
</dbReference>
<organism evidence="2 5">
    <name type="scientific">Burkholderia ubonensis</name>
    <dbReference type="NCBI Taxonomy" id="101571"/>
    <lineage>
        <taxon>Bacteria</taxon>
        <taxon>Pseudomonadati</taxon>
        <taxon>Pseudomonadota</taxon>
        <taxon>Betaproteobacteria</taxon>
        <taxon>Burkholderiales</taxon>
        <taxon>Burkholderiaceae</taxon>
        <taxon>Burkholderia</taxon>
        <taxon>Burkholderia cepacia complex</taxon>
    </lineage>
</organism>
<evidence type="ECO:0000313" key="5">
    <source>
        <dbReference type="Proteomes" id="UP000064029"/>
    </source>
</evidence>
<name>A0A106JLF2_9BURK</name>
<dbReference type="EMBL" id="LOZE01000099">
    <property type="protein sequence ID" value="KVM26614.1"/>
    <property type="molecule type" value="Genomic_DNA"/>
</dbReference>
<sequence>MAFPTSVNDQITDSVTQANTKVLGDAPAIAMGNLYQATAQALANTAHNATNAQQQSYVTTQAATTMGVATLYSLDTAATGVATKDILSTGVRGLGS</sequence>
<evidence type="ECO:0000313" key="2">
    <source>
        <dbReference type="EMBL" id="KVG52292.1"/>
    </source>
</evidence>
<dbReference type="InterPro" id="IPR021070">
    <property type="entry name" value="Killing_trait_RebB"/>
</dbReference>
<evidence type="ECO:0000313" key="4">
    <source>
        <dbReference type="Proteomes" id="UP000061665"/>
    </source>
</evidence>
<gene>
    <name evidence="2" type="ORF">WJ33_10265</name>
    <name evidence="3" type="ORF">WJ53_11630</name>
    <name evidence="1" type="ORF">WK67_12380</name>
</gene>
<reference evidence="1 6" key="2">
    <citation type="submission" date="2015-12" db="EMBL/GenBank/DDBJ databases">
        <title>Diversity of Burkholderia near neighbor genomes.</title>
        <authorList>
            <person name="Sahl J."/>
            <person name="Wagner D."/>
            <person name="Keim P."/>
        </authorList>
    </citation>
    <scope>NUCLEOTIDE SEQUENCE [LARGE SCALE GENOMIC DNA]</scope>
    <source>
        <strain evidence="1 6">MSMB1189WGS</strain>
    </source>
</reference>
<dbReference type="Proteomes" id="UP000061665">
    <property type="component" value="Unassembled WGS sequence"/>
</dbReference>
<dbReference type="EMBL" id="CP013446">
    <property type="protein sequence ID" value="AOK23472.1"/>
    <property type="molecule type" value="Genomic_DNA"/>
</dbReference>